<dbReference type="RefSeq" id="WP_152801496.1">
    <property type="nucleotide sequence ID" value="NZ_WHNX01000003.1"/>
</dbReference>
<evidence type="ECO:0000256" key="2">
    <source>
        <dbReference type="SAM" id="SignalP"/>
    </source>
</evidence>
<dbReference type="PANTHER" id="PTHR33376">
    <property type="match status" value="1"/>
</dbReference>
<dbReference type="GO" id="GO:0055085">
    <property type="term" value="P:transmembrane transport"/>
    <property type="evidence" value="ECO:0007669"/>
    <property type="project" value="InterPro"/>
</dbReference>
<reference evidence="3 4" key="1">
    <citation type="submission" date="2019-10" db="EMBL/GenBank/DDBJ databases">
        <title>Alkalibaculum tamaniensis sp.nov., a new alkaliphilic acetogen, isolated on methoxylated aromatics from a mud volcano.</title>
        <authorList>
            <person name="Khomyakova M.A."/>
            <person name="Merkel A.Y."/>
            <person name="Bonch-Osmolovskaya E.A."/>
            <person name="Slobodkin A.I."/>
        </authorList>
    </citation>
    <scope>NUCLEOTIDE SEQUENCE [LARGE SCALE GENOMIC DNA]</scope>
    <source>
        <strain evidence="3 4">M08DMB</strain>
    </source>
</reference>
<dbReference type="InterPro" id="IPR038404">
    <property type="entry name" value="TRAP_DctP_sf"/>
</dbReference>
<dbReference type="AlphaFoldDB" id="A0A6A7K692"/>
<dbReference type="Proteomes" id="UP000440004">
    <property type="component" value="Unassembled WGS sequence"/>
</dbReference>
<keyword evidence="1 2" id="KW-0732">Signal</keyword>
<protein>
    <recommendedName>
        <fullName evidence="5">TRAP transporter substrate-binding protein DctP</fullName>
    </recommendedName>
</protein>
<gene>
    <name evidence="3" type="ORF">GC105_02895</name>
</gene>
<evidence type="ECO:0000313" key="4">
    <source>
        <dbReference type="Proteomes" id="UP000440004"/>
    </source>
</evidence>
<dbReference type="NCBIfam" id="NF037995">
    <property type="entry name" value="TRAP_S1"/>
    <property type="match status" value="1"/>
</dbReference>
<evidence type="ECO:0000256" key="1">
    <source>
        <dbReference type="ARBA" id="ARBA00022729"/>
    </source>
</evidence>
<organism evidence="3 4">
    <name type="scientific">Alkalibaculum sporogenes</name>
    <dbReference type="NCBI Taxonomy" id="2655001"/>
    <lineage>
        <taxon>Bacteria</taxon>
        <taxon>Bacillati</taxon>
        <taxon>Bacillota</taxon>
        <taxon>Clostridia</taxon>
        <taxon>Eubacteriales</taxon>
        <taxon>Eubacteriaceae</taxon>
        <taxon>Alkalibaculum</taxon>
    </lineage>
</organism>
<name>A0A6A7K692_9FIRM</name>
<dbReference type="Pfam" id="PF03480">
    <property type="entry name" value="DctP"/>
    <property type="match status" value="1"/>
</dbReference>
<evidence type="ECO:0000313" key="3">
    <source>
        <dbReference type="EMBL" id="MPW24737.1"/>
    </source>
</evidence>
<feature type="chain" id="PRO_5039475131" description="TRAP transporter substrate-binding protein DctP" evidence="2">
    <location>
        <begin position="22"/>
        <end position="361"/>
    </location>
</feature>
<dbReference type="EMBL" id="WHNX01000003">
    <property type="protein sequence ID" value="MPW24737.1"/>
    <property type="molecule type" value="Genomic_DNA"/>
</dbReference>
<dbReference type="PROSITE" id="PS51257">
    <property type="entry name" value="PROKAR_LIPOPROTEIN"/>
    <property type="match status" value="1"/>
</dbReference>
<proteinExistence type="predicted"/>
<dbReference type="PANTHER" id="PTHR33376:SF15">
    <property type="entry name" value="BLL6794 PROTEIN"/>
    <property type="match status" value="1"/>
</dbReference>
<sequence>MRIKKLTSIIMFFCLMITLLAGCSGGSDNDSVESNTEVDKDKVHEFNVSFAAPEAATVPLTDVFRRMEQTSEGRLKFNIFYSWSLSSVDSVIKDLQSGVTDIAVVPPHEHLNLFPRTSLITGTPFLGLPGILEAGEIYNEMLEEYPSLKAEYEDLELTYWTTIFMPQNNLFQTGSYGELIVKPSDLRGHKIIGSNTMMQKLIASNSGAPVTAHVTEYYSNLEKGVADSVVQHLSALNAFGCGELIKKATVFGDSGMMINSMALIFSTNKWNSLPEDLQQIFTSEAENLRIENAKVDEFKIKAAMDKLSETAEVYTLTDAELKEWKDAFEPILKEYIDQLEADGADDAWELYEGVIEKVANY</sequence>
<accession>A0A6A7K692</accession>
<feature type="signal peptide" evidence="2">
    <location>
        <begin position="1"/>
        <end position="21"/>
    </location>
</feature>
<keyword evidence="4" id="KW-1185">Reference proteome</keyword>
<dbReference type="Gene3D" id="3.40.190.170">
    <property type="entry name" value="Bacterial extracellular solute-binding protein, family 7"/>
    <property type="match status" value="1"/>
</dbReference>
<evidence type="ECO:0008006" key="5">
    <source>
        <dbReference type="Google" id="ProtNLM"/>
    </source>
</evidence>
<comment type="caution">
    <text evidence="3">The sequence shown here is derived from an EMBL/GenBank/DDBJ whole genome shotgun (WGS) entry which is preliminary data.</text>
</comment>
<dbReference type="InterPro" id="IPR018389">
    <property type="entry name" value="DctP_fam"/>
</dbReference>